<evidence type="ECO:0000256" key="1">
    <source>
        <dbReference type="SAM" id="MobiDB-lite"/>
    </source>
</evidence>
<evidence type="ECO:0000313" key="3">
    <source>
        <dbReference type="EMBL" id="PPR00865.1"/>
    </source>
</evidence>
<dbReference type="EMBL" id="NHTK01001288">
    <property type="protein sequence ID" value="PPR00865.1"/>
    <property type="molecule type" value="Genomic_DNA"/>
</dbReference>
<evidence type="ECO:0000313" key="4">
    <source>
        <dbReference type="Proteomes" id="UP000284842"/>
    </source>
</evidence>
<feature type="region of interest" description="Disordered" evidence="1">
    <location>
        <begin position="2195"/>
        <end position="2214"/>
    </location>
</feature>
<keyword evidence="2" id="KW-1133">Transmembrane helix</keyword>
<dbReference type="InParanoid" id="A0A409YCY5"/>
<feature type="compositionally biased region" description="Polar residues" evidence="1">
    <location>
        <begin position="724"/>
        <end position="735"/>
    </location>
</feature>
<feature type="compositionally biased region" description="Basic residues" evidence="1">
    <location>
        <begin position="495"/>
        <end position="512"/>
    </location>
</feature>
<dbReference type="PANTHER" id="PTHR24216:SF65">
    <property type="entry name" value="PAXILLIN-LIKE PROTEIN 1"/>
    <property type="match status" value="1"/>
</dbReference>
<feature type="compositionally biased region" description="Basic residues" evidence="1">
    <location>
        <begin position="408"/>
        <end position="420"/>
    </location>
</feature>
<feature type="region of interest" description="Disordered" evidence="1">
    <location>
        <begin position="1608"/>
        <end position="1649"/>
    </location>
</feature>
<feature type="region of interest" description="Disordered" evidence="1">
    <location>
        <begin position="2071"/>
        <end position="2105"/>
    </location>
</feature>
<name>A0A409YCY5_9AGAR</name>
<gene>
    <name evidence="3" type="ORF">CVT24_000317</name>
</gene>
<feature type="compositionally biased region" description="Basic residues" evidence="1">
    <location>
        <begin position="666"/>
        <end position="681"/>
    </location>
</feature>
<feature type="region of interest" description="Disordered" evidence="1">
    <location>
        <begin position="1441"/>
        <end position="1461"/>
    </location>
</feature>
<feature type="compositionally biased region" description="Low complexity" evidence="1">
    <location>
        <begin position="1714"/>
        <end position="1734"/>
    </location>
</feature>
<feature type="transmembrane region" description="Helical" evidence="2">
    <location>
        <begin position="83"/>
        <end position="104"/>
    </location>
</feature>
<feature type="region of interest" description="Disordered" evidence="1">
    <location>
        <begin position="174"/>
        <end position="193"/>
    </location>
</feature>
<accession>A0A409YCY5</accession>
<feature type="compositionally biased region" description="Polar residues" evidence="1">
    <location>
        <begin position="434"/>
        <end position="445"/>
    </location>
</feature>
<feature type="compositionally biased region" description="Pro residues" evidence="1">
    <location>
        <begin position="587"/>
        <end position="602"/>
    </location>
</feature>
<feature type="compositionally biased region" description="Polar residues" evidence="1">
    <location>
        <begin position="767"/>
        <end position="778"/>
    </location>
</feature>
<feature type="transmembrane region" description="Helical" evidence="2">
    <location>
        <begin position="884"/>
        <end position="902"/>
    </location>
</feature>
<dbReference type="STRING" id="181874.A0A409YCY5"/>
<feature type="region of interest" description="Disordered" evidence="1">
    <location>
        <begin position="551"/>
        <end position="706"/>
    </location>
</feature>
<protein>
    <submittedName>
        <fullName evidence="3">Uncharacterized protein</fullName>
    </submittedName>
</protein>
<feature type="compositionally biased region" description="Basic and acidic residues" evidence="1">
    <location>
        <begin position="396"/>
        <end position="407"/>
    </location>
</feature>
<feature type="transmembrane region" description="Helical" evidence="2">
    <location>
        <begin position="914"/>
        <end position="934"/>
    </location>
</feature>
<feature type="compositionally biased region" description="Polar residues" evidence="1">
    <location>
        <begin position="2071"/>
        <end position="2086"/>
    </location>
</feature>
<comment type="caution">
    <text evidence="3">The sequence shown here is derived from an EMBL/GenBank/DDBJ whole genome shotgun (WGS) entry which is preliminary data.</text>
</comment>
<feature type="region of interest" description="Disordered" evidence="1">
    <location>
        <begin position="719"/>
        <end position="778"/>
    </location>
</feature>
<feature type="transmembrane region" description="Helical" evidence="2">
    <location>
        <begin position="963"/>
        <end position="989"/>
    </location>
</feature>
<feature type="compositionally biased region" description="Low complexity" evidence="1">
    <location>
        <begin position="1635"/>
        <end position="1649"/>
    </location>
</feature>
<reference evidence="3 4" key="1">
    <citation type="journal article" date="2018" name="Evol. Lett.">
        <title>Horizontal gene cluster transfer increased hallucinogenic mushroom diversity.</title>
        <authorList>
            <person name="Reynolds H.T."/>
            <person name="Vijayakumar V."/>
            <person name="Gluck-Thaler E."/>
            <person name="Korotkin H.B."/>
            <person name="Matheny P.B."/>
            <person name="Slot J.C."/>
        </authorList>
    </citation>
    <scope>NUCLEOTIDE SEQUENCE [LARGE SCALE GENOMIC DNA]</scope>
    <source>
        <strain evidence="3 4">2629</strain>
    </source>
</reference>
<dbReference type="OrthoDB" id="3062801at2759"/>
<feature type="compositionally biased region" description="Basic residues" evidence="1">
    <location>
        <begin position="370"/>
        <end position="388"/>
    </location>
</feature>
<feature type="transmembrane region" description="Helical" evidence="2">
    <location>
        <begin position="1009"/>
        <end position="1033"/>
    </location>
</feature>
<proteinExistence type="predicted"/>
<feature type="compositionally biased region" description="Polar residues" evidence="1">
    <location>
        <begin position="1735"/>
        <end position="1754"/>
    </location>
</feature>
<feature type="compositionally biased region" description="Pro residues" evidence="1">
    <location>
        <begin position="647"/>
        <end position="656"/>
    </location>
</feature>
<sequence>MLLRLPYLYYTRITRVFEDADMGIDDLKRGIFENARQQREFIDSMEPVSARCSSPALRAYQDINDTWVAFVNSLIKEWKTLNIISALLLMSMLAYFVSIMSFVWRTGAATDSDHQPLSDMSILAPRVLFSPFDIFWYFKNSKILKMKRDEYFEPVDPFTPSVALSLRNLFGKKGGQKEENAAGDDLTSLPPMNTRDARKKTQIRAGQGWDNWGGGPYFVPPQPSYVVPGQTAIPPVIPSALPSWIPPVIPSPPTQQPAVIPEPEILSTSSRGPARIPPVIPNVAARRDSIPAWNPTHYRSQSRSRSRVRVKSAWRTVTRPAGFNPVPEIPDPGLIPPVFGSPSGARPAWRPVKPRRYAMARSPSPSPPRGRTRTRTPSRRRGSSHRSPRSLYSRSRKSERLSRERTPSRHRSRSRSRSRMSARVSSIPRPQILDNPQINISNPNIGSAPYDPHSVLTSAPDDASDDSSVFGRASPDFNTEPAVYNPTAPIIISRSRSRSRSSSRYSRRRRRMTPPSPQIIQIPPTLPAITLPRTSTPHVPVVIQQPVSIPAPISTMPPLITPERRSRSRSSSQSYARSYHSDHSRPSFPPIIPAPQTIPVPIPTASIPMINHPSMPPRHLSLSRRSSRSSRRRYSPSRSQPIVVMDPSPPASPPMLLPSRSSSCRGRTRCRRSRSRTHCRRATPPSPVPTIEQPTHVVARPCPEPPTVVYPVPASQRTYRRSDASLSPSVSSESGYTFPREPNIIPGAPDPNSLRVSNDSLDEKQTDPGSTESAAQSKESFLSQTWPYILAFLIDTIPRQIYLHLLLRLPYLYFTRVSRIFEEAEMSIPEIKQGILETAQQQRELLPKMANAWAFEPPVASEPYENLNKSWTGFIDSLLKEWKTLNIISVLLLTAILTVLQLDGAGTDPLTRFTALISMICALMSLLFGCMYIIRFGTMRKTYKAAEWASEAKRSRTGIFWNVWVMLAMPAAWLAWSMISYIVCVMSFVWRTGTMADSEREPLTDKDVLIPRIVVSVVLSLGLIYFMLIALTLRRYGALMDRAWQRRIQDWIYEIANAGYGSTANITGTQNPFTVNEKPASPYLPNLGSSSHTRPPYTPNFVPSNTQPPLADSFPYPFPRMPSPIPPNAYPVQQSAMGKGGKNVGIHWDSKAKVDSSVVSLYPPSEIKQPEGSPSAFVEPLYTKFSTLFASSVTPHVNMYSRPPTPSFQPISRTPSPIPVDPPKIKPPLIPVTRLVSLTDGDPFVSIPPSTRDLTCCGLYLDKWKEFNDDAKRNWNMISDLYAVNEDHPIHACIAHWNKTYFNLGLGQIHLCEERSGDPQSGRKFAIYYFGVNQDLPYDDTRYVVSGLDVQRVDVLGPFGRVRADDLELRRLSLFATHLYIGDELLTENVARELDHTDQGEIHKGKKANHLLVMKRQEHYDPVDPFKPSVALSLRNLFGRRAGASDTPSEDDLTSAPNRVENYDFDNSEYETAPQPSEFPSHVSVTTASAATPQSDCTSSPLSYVDALPDSDPYASIASCSMPVDGLCRCASDRHDHNGYCSSVHQQPTPPTVTPPSHTAIPPQIPMTLPCESPIITTDAHPPSPTPSFMYSIIMKHDFPIRELPPVPVEASPVGRPKSILSTDSGSLSGEVADRQSSQSRQSTTLSPLSASFLPPSFIPHSSVPKCPTYTSHASSSHRSSQSRQSTTLAPLSASFLPPSFIPHSSVPKRPTYTSHASSSQSSSQHSTPSSRPSVNSWNSGYMSSSLRSPNITTGEPDPTSPHSSHGTLDTKQLATDLESNTENSKEVFLSQRWPYILAFIIDTTPRQIYLHLLLRLPSLYFTRVTRIFQEAEVSILDIKEGILQTARQRDLPTDIADAWAFEPPVSSKPYERLNETWTAFIDSLLKEWKTLNIISVLLLTAILSVLQLDGAGTDPITRFTALTSMICALMSLLFGCMYIIRFGTMRKAYKAAEWASEAKRSKTGIFWNVWVMLAMPAAWLAWSMMSYIACIMCFVWRTGTLSDGNRAPFSDEDAFIPRIAVSVVLTFGLIYFLLIISTLRRYGSLMDRAWQRRIQDWLHDPDTGKVRYARTTSNTGTGQRFNPTFASGPGPNPSEPKRLKSAMGKGNKNCGIHWDSNVTTIEDKNASIATSPLEPIVEPMEYQPGDFIQPTAQVEFPHSESDSAFAPQGFPPLPMVRRPIAPPQPRVFPPSGSIPQPGSTSMTRNPNSVPLNGARHPRIRVARLLRLSNDPDKLTNHDTRNRTHEFPAIYCGLDDETWNTLNDDAQRAWIPPSSESQLMDENHPIRACIAHWNTIHFHPRLAQIQLCEEITASDRKFAIYYFETPGDLPYDDAQYDVSRLDVTTVDVLGAFGRVMRGDWGLKRLSLSAKRSYVLVGIVVPERLRAPMSRRASGVMIEEVPDPEADN</sequence>
<feature type="compositionally biased region" description="Basic residues" evidence="1">
    <location>
        <begin position="621"/>
        <end position="635"/>
    </location>
</feature>
<organism evidence="3 4">
    <name type="scientific">Panaeolus cyanescens</name>
    <dbReference type="NCBI Taxonomy" id="181874"/>
    <lineage>
        <taxon>Eukaryota</taxon>
        <taxon>Fungi</taxon>
        <taxon>Dikarya</taxon>
        <taxon>Basidiomycota</taxon>
        <taxon>Agaricomycotina</taxon>
        <taxon>Agaricomycetes</taxon>
        <taxon>Agaricomycetidae</taxon>
        <taxon>Agaricales</taxon>
        <taxon>Agaricineae</taxon>
        <taxon>Galeropsidaceae</taxon>
        <taxon>Panaeolus</taxon>
    </lineage>
</organism>
<keyword evidence="2" id="KW-0472">Membrane</keyword>
<feature type="compositionally biased region" description="Polar residues" evidence="1">
    <location>
        <begin position="2195"/>
        <end position="2211"/>
    </location>
</feature>
<feature type="region of interest" description="Disordered" evidence="1">
    <location>
        <begin position="320"/>
        <end position="523"/>
    </location>
</feature>
<feature type="transmembrane region" description="Helical" evidence="2">
    <location>
        <begin position="1970"/>
        <end position="1996"/>
    </location>
</feature>
<feature type="transmembrane region" description="Helical" evidence="2">
    <location>
        <begin position="2016"/>
        <end position="2037"/>
    </location>
</feature>
<feature type="region of interest" description="Disordered" evidence="1">
    <location>
        <begin position="1701"/>
        <end position="1769"/>
    </location>
</feature>
<keyword evidence="4" id="KW-1185">Reference proteome</keyword>
<evidence type="ECO:0000256" key="2">
    <source>
        <dbReference type="SAM" id="Phobius"/>
    </source>
</evidence>
<dbReference type="Proteomes" id="UP000284842">
    <property type="component" value="Unassembled WGS sequence"/>
</dbReference>
<feature type="compositionally biased region" description="Low complexity" evidence="1">
    <location>
        <begin position="1672"/>
        <end position="1686"/>
    </location>
</feature>
<feature type="compositionally biased region" description="Low complexity" evidence="1">
    <location>
        <begin position="569"/>
        <end position="578"/>
    </location>
</feature>
<dbReference type="PANTHER" id="PTHR24216">
    <property type="entry name" value="PAXILLIN-RELATED"/>
    <property type="match status" value="1"/>
</dbReference>
<keyword evidence="2" id="KW-0812">Transmembrane</keyword>
<feature type="region of interest" description="Disordered" evidence="1">
    <location>
        <begin position="1668"/>
        <end position="1688"/>
    </location>
</feature>
<feature type="transmembrane region" description="Helical" evidence="2">
    <location>
        <begin position="1921"/>
        <end position="1941"/>
    </location>
</feature>